<evidence type="ECO:0000256" key="2">
    <source>
        <dbReference type="ARBA" id="ARBA00022490"/>
    </source>
</evidence>
<dbReference type="PANTHER" id="PTHR23074">
    <property type="entry name" value="AAA DOMAIN-CONTAINING"/>
    <property type="match status" value="1"/>
</dbReference>
<keyword evidence="12" id="KW-1185">Reference proteome</keyword>
<dbReference type="GO" id="GO:0005737">
    <property type="term" value="C:cytoplasm"/>
    <property type="evidence" value="ECO:0007669"/>
    <property type="project" value="UniProtKB-UniRule"/>
</dbReference>
<dbReference type="Pfam" id="PF00004">
    <property type="entry name" value="AAA"/>
    <property type="match status" value="1"/>
</dbReference>
<evidence type="ECO:0000256" key="7">
    <source>
        <dbReference type="ARBA" id="ARBA00023235"/>
    </source>
</evidence>
<dbReference type="GO" id="GO:0016887">
    <property type="term" value="F:ATP hydrolysis activity"/>
    <property type="evidence" value="ECO:0007669"/>
    <property type="project" value="InterPro"/>
</dbReference>
<evidence type="ECO:0000256" key="1">
    <source>
        <dbReference type="ARBA" id="ARBA00004245"/>
    </source>
</evidence>
<keyword evidence="4 8" id="KW-0547">Nucleotide-binding</keyword>
<dbReference type="InterPro" id="IPR003960">
    <property type="entry name" value="ATPase_AAA_CS"/>
</dbReference>
<evidence type="ECO:0000256" key="8">
    <source>
        <dbReference type="HAMAP-Rule" id="MF_03023"/>
    </source>
</evidence>
<comment type="subcellular location">
    <subcellularLocation>
        <location evidence="1 8">Cytoplasm</location>
        <location evidence="1 8">Cytoskeleton</location>
    </subcellularLocation>
</comment>
<protein>
    <recommendedName>
        <fullName evidence="8">Katanin p60 ATPase-containing subunit A1</fullName>
        <shortName evidence="8">Katanin p60 subunit A1</shortName>
        <ecNumber evidence="8">5.6.1.1</ecNumber>
    </recommendedName>
    <alternativeName>
        <fullName evidence="8">p60 katanin</fullName>
    </alternativeName>
</protein>
<dbReference type="SMART" id="SM00382">
    <property type="entry name" value="AAA"/>
    <property type="match status" value="1"/>
</dbReference>
<dbReference type="CDD" id="cd21748">
    <property type="entry name" value="Kp60-NTD"/>
    <property type="match status" value="1"/>
</dbReference>
<evidence type="ECO:0000256" key="6">
    <source>
        <dbReference type="ARBA" id="ARBA00023212"/>
    </source>
</evidence>
<dbReference type="FunFam" id="1.20.58.80:FF:000003">
    <property type="entry name" value="Katanin p60 ATPase-containing subunit A1"/>
    <property type="match status" value="1"/>
</dbReference>
<reference evidence="11" key="1">
    <citation type="submission" date="2023-05" db="EMBL/GenBank/DDBJ databases">
        <title>Genome and transcriptome analyses reveal genes involved in the formation of fine ridges on petal epidermal cells in Hibiscus trionum.</title>
        <authorList>
            <person name="Koshimizu S."/>
            <person name="Masuda S."/>
            <person name="Ishii T."/>
            <person name="Shirasu K."/>
            <person name="Hoshino A."/>
            <person name="Arita M."/>
        </authorList>
    </citation>
    <scope>NUCLEOTIDE SEQUENCE</scope>
    <source>
        <strain evidence="11">Hamamatsu line</strain>
    </source>
</reference>
<feature type="region of interest" description="Disordered" evidence="9">
    <location>
        <begin position="76"/>
        <end position="219"/>
    </location>
</feature>
<dbReference type="InterPro" id="IPR041569">
    <property type="entry name" value="AAA_lid_3"/>
</dbReference>
<dbReference type="GO" id="GO:0005874">
    <property type="term" value="C:microtubule"/>
    <property type="evidence" value="ECO:0007669"/>
    <property type="project" value="UniProtKB-KW"/>
</dbReference>
<evidence type="ECO:0000259" key="10">
    <source>
        <dbReference type="SMART" id="SM00382"/>
    </source>
</evidence>
<feature type="binding site" evidence="8">
    <location>
        <begin position="279"/>
        <end position="286"/>
    </location>
    <ligand>
        <name>ATP</name>
        <dbReference type="ChEBI" id="CHEBI:30616"/>
    </ligand>
</feature>
<keyword evidence="2 8" id="KW-0963">Cytoplasm</keyword>
<dbReference type="Pfam" id="PF21126">
    <property type="entry name" value="KATNA1_MIT"/>
    <property type="match status" value="1"/>
</dbReference>
<dbReference type="InterPro" id="IPR028596">
    <property type="entry name" value="KATNA1"/>
</dbReference>
<dbReference type="Proteomes" id="UP001165190">
    <property type="component" value="Unassembled WGS sequence"/>
</dbReference>
<dbReference type="Gene3D" id="3.40.50.300">
    <property type="entry name" value="P-loop containing nucleotide triphosphate hydrolases"/>
    <property type="match status" value="1"/>
</dbReference>
<dbReference type="GO" id="GO:0008568">
    <property type="term" value="F:microtubule severing ATPase activity"/>
    <property type="evidence" value="ECO:0007669"/>
    <property type="project" value="UniProtKB-EC"/>
</dbReference>
<dbReference type="InterPro" id="IPR003959">
    <property type="entry name" value="ATPase_AAA_core"/>
</dbReference>
<comment type="caution">
    <text evidence="11">The sequence shown here is derived from an EMBL/GenBank/DDBJ whole genome shotgun (WGS) entry which is preliminary data.</text>
</comment>
<comment type="function">
    <text evidence="8">Severs microtubules in an ATP-dependent manner. Microtubule severing may promote rapid reorganization of cellular microtubule arrays.</text>
</comment>
<dbReference type="InterPro" id="IPR027417">
    <property type="entry name" value="P-loop_NTPase"/>
</dbReference>
<feature type="domain" description="AAA+ ATPase" evidence="10">
    <location>
        <begin position="271"/>
        <end position="414"/>
    </location>
</feature>
<dbReference type="GO" id="GO:0051013">
    <property type="term" value="P:microtubule severing"/>
    <property type="evidence" value="ECO:0007669"/>
    <property type="project" value="UniProtKB-UniRule"/>
</dbReference>
<dbReference type="EMBL" id="BSYR01000021">
    <property type="protein sequence ID" value="GMI86112.1"/>
    <property type="molecule type" value="Genomic_DNA"/>
</dbReference>
<dbReference type="InterPro" id="IPR048611">
    <property type="entry name" value="KATNA1_MIT"/>
</dbReference>
<comment type="similarity">
    <text evidence="8">Belongs to the AAA ATPase family. Katanin p60 subunit A1 subfamily.</text>
</comment>
<dbReference type="GO" id="GO:0005524">
    <property type="term" value="F:ATP binding"/>
    <property type="evidence" value="ECO:0007669"/>
    <property type="project" value="UniProtKB-KW"/>
</dbReference>
<keyword evidence="3 8" id="KW-0493">Microtubule</keyword>
<dbReference type="OrthoDB" id="191529at2759"/>
<dbReference type="Pfam" id="PF17862">
    <property type="entry name" value="AAA_lid_3"/>
    <property type="match status" value="1"/>
</dbReference>
<evidence type="ECO:0000313" key="12">
    <source>
        <dbReference type="Proteomes" id="UP001165190"/>
    </source>
</evidence>
<evidence type="ECO:0000256" key="4">
    <source>
        <dbReference type="ARBA" id="ARBA00022741"/>
    </source>
</evidence>
<dbReference type="PROSITE" id="PS00674">
    <property type="entry name" value="AAA"/>
    <property type="match status" value="1"/>
</dbReference>
<dbReference type="Gene3D" id="1.20.58.80">
    <property type="entry name" value="Phosphotransferase system, lactose/cellobiose-type IIA subunit"/>
    <property type="match status" value="1"/>
</dbReference>
<name>A0A9W7HZY4_HIBTR</name>
<dbReference type="FunFam" id="3.40.50.300:FF:003172">
    <property type="entry name" value="Katanin p60 ATPase-containing subunit A1"/>
    <property type="match status" value="1"/>
</dbReference>
<evidence type="ECO:0000256" key="9">
    <source>
        <dbReference type="SAM" id="MobiDB-lite"/>
    </source>
</evidence>
<organism evidence="11 12">
    <name type="scientific">Hibiscus trionum</name>
    <name type="common">Flower of an hour</name>
    <dbReference type="NCBI Taxonomy" id="183268"/>
    <lineage>
        <taxon>Eukaryota</taxon>
        <taxon>Viridiplantae</taxon>
        <taxon>Streptophyta</taxon>
        <taxon>Embryophyta</taxon>
        <taxon>Tracheophyta</taxon>
        <taxon>Spermatophyta</taxon>
        <taxon>Magnoliopsida</taxon>
        <taxon>eudicotyledons</taxon>
        <taxon>Gunneridae</taxon>
        <taxon>Pentapetalae</taxon>
        <taxon>rosids</taxon>
        <taxon>malvids</taxon>
        <taxon>Malvales</taxon>
        <taxon>Malvaceae</taxon>
        <taxon>Malvoideae</taxon>
        <taxon>Hibiscus</taxon>
    </lineage>
</organism>
<keyword evidence="5 8" id="KW-0067">ATP-binding</keyword>
<sequence>MVGNSLAGLQDHLKLAREYALEGLYDTSIIFFDGAIAQINKHLTSLDDPLIHAKWMNVKKALSEETEVVKQLDAERRSFKEAPNGRRPSSPPIHAKSSFVFQPLDEYPTSSGAPMDDPDVWRPPSRDTSSRRPARAGQVGTRKSPQDGAWGRGNTGNTRSGTTGRGAKAGGSSRSNTGARASTTGKKGTGSGKSTKGDSANGDAEDGKSKRSQYEGPDPDLAAMLERDVLETTPGVRWDDVAGLTEAKRLLEEAVVLPLWMPEYFQGIRRPWKGVLMFGPPGTGKTLLAKAVATECGTTFFNVSSATLASKWRGESERMVRCLFDLARAYAPSTIFIDEIDSLCNARGASGEHESSRRVKSELLVQVDGVNNTGTNEDGSRKIVMVLAATNFPWDIDEALRRRLEKRIYIPLPNFESRKELIRINLKTVEVSVDVDIDEVARQTEGYSGDDLTNVCRDASLNGMRRKIAGKTREEIKNMSKDEISNDPVAMCDFEEALSKVQRSVSQADIEKHEKWFTEFGSA</sequence>
<dbReference type="EC" id="5.6.1.1" evidence="8"/>
<comment type="catalytic activity">
    <reaction evidence="8">
        <text>n ATP + n H2O + a microtubule = n ADP + n phosphate + (n+1) alpha/beta tubulin heterodimers.</text>
        <dbReference type="EC" id="5.6.1.1"/>
    </reaction>
</comment>
<gene>
    <name evidence="8" type="primary">KATNA1</name>
    <name evidence="11" type="ORF">HRI_002280500</name>
</gene>
<dbReference type="SUPFAM" id="SSF52540">
    <property type="entry name" value="P-loop containing nucleoside triphosphate hydrolases"/>
    <property type="match status" value="1"/>
</dbReference>
<evidence type="ECO:0000256" key="3">
    <source>
        <dbReference type="ARBA" id="ARBA00022701"/>
    </source>
</evidence>
<dbReference type="Gene3D" id="1.10.8.60">
    <property type="match status" value="1"/>
</dbReference>
<dbReference type="InterPro" id="IPR050304">
    <property type="entry name" value="MT-severing_AAA_ATPase"/>
</dbReference>
<dbReference type="GO" id="GO:0008017">
    <property type="term" value="F:microtubule binding"/>
    <property type="evidence" value="ECO:0007669"/>
    <property type="project" value="UniProtKB-UniRule"/>
</dbReference>
<evidence type="ECO:0000256" key="5">
    <source>
        <dbReference type="ARBA" id="ARBA00022840"/>
    </source>
</evidence>
<evidence type="ECO:0000313" key="11">
    <source>
        <dbReference type="EMBL" id="GMI86112.1"/>
    </source>
</evidence>
<dbReference type="FunFam" id="1.10.8.60:FF:000055">
    <property type="entry name" value="Katanin p60 ATPase-containing subunit A1"/>
    <property type="match status" value="1"/>
</dbReference>
<keyword evidence="6 8" id="KW-0206">Cytoskeleton</keyword>
<proteinExistence type="inferred from homology"/>
<dbReference type="InterPro" id="IPR003593">
    <property type="entry name" value="AAA+_ATPase"/>
</dbReference>
<dbReference type="HAMAP" id="MF_03023">
    <property type="entry name" value="Katanin_p60_A1"/>
    <property type="match status" value="1"/>
</dbReference>
<accession>A0A9W7HZY4</accession>
<dbReference type="AlphaFoldDB" id="A0A9W7HZY4"/>
<keyword evidence="7 8" id="KW-0413">Isomerase</keyword>
<dbReference type="PANTHER" id="PTHR23074:SF19">
    <property type="entry name" value="KATANIN P60 ATPASE-CONTAINING SUBUNIT A1"/>
    <property type="match status" value="1"/>
</dbReference>